<dbReference type="Proteomes" id="UP000246800">
    <property type="component" value="Unassembled WGS sequence"/>
</dbReference>
<dbReference type="EMBL" id="QEIV01001030">
    <property type="protein sequence ID" value="PWZ97965.1"/>
    <property type="molecule type" value="Genomic_DNA"/>
</dbReference>
<evidence type="ECO:0000313" key="13">
    <source>
        <dbReference type="EMBL" id="PWZ97965.1"/>
    </source>
</evidence>
<dbReference type="PANTHER" id="PTHR32024:SF1">
    <property type="entry name" value="KTR SYSTEM POTASSIUM UPTAKE PROTEIN B"/>
    <property type="match status" value="1"/>
</dbReference>
<feature type="transmembrane region" description="Helical" evidence="10">
    <location>
        <begin position="152"/>
        <end position="172"/>
    </location>
</feature>
<comment type="subcellular location">
    <subcellularLocation>
        <location evidence="1">Cell membrane</location>
        <topology evidence="1">Multi-pass membrane protein</topology>
    </subcellularLocation>
</comment>
<dbReference type="PANTHER" id="PTHR32024">
    <property type="entry name" value="TRK SYSTEM POTASSIUM UPTAKE PROTEIN TRKG-RELATED"/>
    <property type="match status" value="1"/>
</dbReference>
<evidence type="ECO:0000313" key="18">
    <source>
        <dbReference type="Proteomes" id="UP000600220"/>
    </source>
</evidence>
<evidence type="ECO:0000256" key="3">
    <source>
        <dbReference type="ARBA" id="ARBA00022475"/>
    </source>
</evidence>
<evidence type="ECO:0000313" key="11">
    <source>
        <dbReference type="EMBL" id="EGQ4384922.1"/>
    </source>
</evidence>
<evidence type="ECO:0000313" key="15">
    <source>
        <dbReference type="Proteomes" id="UP000246351"/>
    </source>
</evidence>
<evidence type="ECO:0000256" key="1">
    <source>
        <dbReference type="ARBA" id="ARBA00004651"/>
    </source>
</evidence>
<evidence type="ECO:0000256" key="8">
    <source>
        <dbReference type="ARBA" id="ARBA00023065"/>
    </source>
</evidence>
<evidence type="ECO:0000256" key="4">
    <source>
        <dbReference type="ARBA" id="ARBA00022538"/>
    </source>
</evidence>
<feature type="transmembrane region" description="Helical" evidence="10">
    <location>
        <begin position="221"/>
        <end position="240"/>
    </location>
</feature>
<dbReference type="OrthoDB" id="9810952at2"/>
<keyword evidence="5 10" id="KW-0812">Transmembrane</keyword>
<dbReference type="eggNOG" id="COG0168">
    <property type="taxonomic scope" value="Bacteria"/>
</dbReference>
<evidence type="ECO:0000256" key="7">
    <source>
        <dbReference type="ARBA" id="ARBA00022989"/>
    </source>
</evidence>
<evidence type="ECO:0000256" key="6">
    <source>
        <dbReference type="ARBA" id="ARBA00022958"/>
    </source>
</evidence>
<gene>
    <name evidence="12" type="ORF">DD902_11845</name>
    <name evidence="13" type="ORF">DD924_10805</name>
    <name evidence="14" type="ORF">DV961_10000</name>
    <name evidence="11" type="ORF">EGV54_07420</name>
</gene>
<dbReference type="Pfam" id="PF02386">
    <property type="entry name" value="TrkH"/>
    <property type="match status" value="1"/>
</dbReference>
<comment type="caution">
    <text evidence="12">The sequence shown here is derived from an EMBL/GenBank/DDBJ whole genome shotgun (WGS) entry which is preliminary data.</text>
</comment>
<feature type="transmembrane region" description="Helical" evidence="10">
    <location>
        <begin position="9"/>
        <end position="30"/>
    </location>
</feature>
<dbReference type="GeneID" id="93824936"/>
<evidence type="ECO:0000256" key="10">
    <source>
        <dbReference type="SAM" id="Phobius"/>
    </source>
</evidence>
<name>A0A166NLE3_STAPS</name>
<keyword evidence="9 10" id="KW-0472">Membrane</keyword>
<feature type="transmembrane region" description="Helical" evidence="10">
    <location>
        <begin position="340"/>
        <end position="360"/>
    </location>
</feature>
<reference evidence="14" key="2">
    <citation type="journal article" date="2018" name="Vet. Microbiol.">
        <title>Methicillin-resistant staphylococci amongst veterinary personnel, personnel-owned pets, patients and the hospital environment of two small animal veterinary hospitals.</title>
        <authorList>
            <person name="Worthing K.A."/>
            <person name="Brown J."/>
            <person name="Gerber L."/>
            <person name="Abraham S."/>
            <person name="Trott D."/>
            <person name="Norris J.M."/>
        </authorList>
    </citation>
    <scope>NUCLEOTIDE SEQUENCE</scope>
    <source>
        <strain evidence="14">ST496-2</strain>
    </source>
</reference>
<evidence type="ECO:0000256" key="2">
    <source>
        <dbReference type="ARBA" id="ARBA00022448"/>
    </source>
</evidence>
<dbReference type="Proteomes" id="UP000256409">
    <property type="component" value="Unassembled WGS sequence"/>
</dbReference>
<dbReference type="EMBL" id="QEIT01000081">
    <property type="protein sequence ID" value="PWZ73136.1"/>
    <property type="molecule type" value="Genomic_DNA"/>
</dbReference>
<keyword evidence="3" id="KW-1003">Cell membrane</keyword>
<dbReference type="GO" id="GO:0005886">
    <property type="term" value="C:plasma membrane"/>
    <property type="evidence" value="ECO:0007669"/>
    <property type="project" value="UniProtKB-SubCell"/>
</dbReference>
<dbReference type="RefSeq" id="WP_015728986.1">
    <property type="nucleotide sequence ID" value="NZ_BAAFHP010000002.1"/>
</dbReference>
<keyword evidence="7 10" id="KW-1133">Transmembrane helix</keyword>
<dbReference type="InterPro" id="IPR004772">
    <property type="entry name" value="TrkH"/>
</dbReference>
<evidence type="ECO:0000313" key="12">
    <source>
        <dbReference type="EMBL" id="PWZ73136.1"/>
    </source>
</evidence>
<reference evidence="15 16" key="1">
    <citation type="journal article" date="2018" name="Vet. Microbiol.">
        <title>Clonal diversity and geographic distribution of methicillin-resistant Staphylococcus pseudintermedius from Australian animals: Discovery of novel sequence types.</title>
        <authorList>
            <person name="Worthing K.A."/>
            <person name="Abraham S."/>
            <person name="Coombs G.W."/>
            <person name="Pang S."/>
            <person name="Saputra S."/>
            <person name="Jordan D."/>
            <person name="Trott D.J."/>
            <person name="Norris J.M."/>
        </authorList>
    </citation>
    <scope>NUCLEOTIDE SEQUENCE [LARGE SCALE GENOMIC DNA]</scope>
    <source>
        <strain evidence="12 16">ST525 1</strain>
        <strain evidence="13 15">ST71 3</strain>
    </source>
</reference>
<dbReference type="GO" id="GO:0015379">
    <property type="term" value="F:potassium:chloride symporter activity"/>
    <property type="evidence" value="ECO:0007669"/>
    <property type="project" value="InterPro"/>
</dbReference>
<evidence type="ECO:0000313" key="14">
    <source>
        <dbReference type="EMBL" id="REA80670.1"/>
    </source>
</evidence>
<feature type="transmembrane region" description="Helical" evidence="10">
    <location>
        <begin position="123"/>
        <end position="145"/>
    </location>
</feature>
<reference evidence="11 18" key="4">
    <citation type="submission" date="2018-11" db="EMBL/GenBank/DDBJ databases">
        <authorList>
            <consortium name="Veterinary Laboratory Investigation and Response Network"/>
        </authorList>
    </citation>
    <scope>NUCLEOTIDE SEQUENCE [LARGE SCALE GENOMIC DNA]</scope>
    <source>
        <strain evidence="11 18">SPSE-18-VL-LA-PA-Ryan-0021</strain>
    </source>
</reference>
<evidence type="ECO:0000313" key="16">
    <source>
        <dbReference type="Proteomes" id="UP000246800"/>
    </source>
</evidence>
<feature type="transmembrane region" description="Helical" evidence="10">
    <location>
        <begin position="397"/>
        <end position="417"/>
    </location>
</feature>
<accession>A0A166NLE3</accession>
<keyword evidence="18" id="KW-1185">Reference proteome</keyword>
<dbReference type="Proteomes" id="UP000600220">
    <property type="component" value="Unassembled WGS sequence"/>
</dbReference>
<dbReference type="InterPro" id="IPR003445">
    <property type="entry name" value="Cat_transpt"/>
</dbReference>
<dbReference type="AlphaFoldDB" id="A0A166NLE3"/>
<feature type="transmembrane region" description="Helical" evidence="10">
    <location>
        <begin position="184"/>
        <end position="209"/>
    </location>
</feature>
<dbReference type="EMBL" id="QQPC01000070">
    <property type="protein sequence ID" value="REA80670.1"/>
    <property type="molecule type" value="Genomic_DNA"/>
</dbReference>
<evidence type="ECO:0000256" key="5">
    <source>
        <dbReference type="ARBA" id="ARBA00022692"/>
    </source>
</evidence>
<keyword evidence="2" id="KW-0813">Transport</keyword>
<sequence length="434" mass="48072">MYSKRQPILFYLILFLSTTFIGSLLLYLPWTGQKPISFVDAMYVATSAFTVTGLTTVDITEQFNVLGHTVIMLLIQIGGMGIVAVSLLTLMISQKKITFQNNQLFKLELNIDETINVVNFAKFIFIFTVVFEALGAMILATVFVPEYGWSKGMFISVFTSISALNNAGFSLFSDNLVSYASDPVVNLMIAILIIVGGIGYIVLFDLMTTRHLKRLHVHTKVTLFVTFILIVVGTLGFLILEHHHALKGMSFPQQILVSFFQSVSTRTAGFNTIDFSHLAPGTLMLTMILMFIGAGPISAAGGIKVTTFTLVLLYVITSLKGHRYTQVFHRSIDQKQTQKAVAITLTAMMFIIFIIFWFAVAQPNLQFEAIAFEVISAFGTVGLSTGISTEYDTFAKALIIITMIAGKIGVLTLLGVLHNRTRETFHYAKSHLYL</sequence>
<reference evidence="17" key="3">
    <citation type="journal article" date="2018" name="Vet. Microbiol.">
        <title>Molecular epidemiology of methicillin-resistant staphylococci amongst veterinary personnel, personnel-owned pets, patients and the hospital environment of two companion animal veterinary hospitals.</title>
        <authorList>
            <person name="Worthing K.A."/>
            <person name="Brown J."/>
            <person name="Gerber L."/>
            <person name="Abraham S."/>
            <person name="Trott D."/>
            <person name="Norris J.M."/>
        </authorList>
    </citation>
    <scope>NUCLEOTIDE SEQUENCE [LARGE SCALE GENOMIC DNA]</scope>
    <source>
        <strain evidence="17">ST496-2</strain>
    </source>
</reference>
<dbReference type="NCBIfam" id="TIGR00933">
    <property type="entry name" value="2a38"/>
    <property type="match status" value="1"/>
</dbReference>
<proteinExistence type="predicted"/>
<protein>
    <submittedName>
        <fullName evidence="12">Potassium transporter KtrB</fullName>
    </submittedName>
    <submittedName>
        <fullName evidence="11">TrkH family potassium uptake protein</fullName>
    </submittedName>
</protein>
<evidence type="ECO:0000313" key="17">
    <source>
        <dbReference type="Proteomes" id="UP000256409"/>
    </source>
</evidence>
<dbReference type="EMBL" id="AAXKXX010000009">
    <property type="protein sequence ID" value="EGQ4384922.1"/>
    <property type="molecule type" value="Genomic_DNA"/>
</dbReference>
<dbReference type="Proteomes" id="UP000246351">
    <property type="component" value="Unassembled WGS sequence"/>
</dbReference>
<organism evidence="12 16">
    <name type="scientific">Staphylococcus pseudintermedius</name>
    <dbReference type="NCBI Taxonomy" id="283734"/>
    <lineage>
        <taxon>Bacteria</taxon>
        <taxon>Bacillati</taxon>
        <taxon>Bacillota</taxon>
        <taxon>Bacilli</taxon>
        <taxon>Bacillales</taxon>
        <taxon>Staphylococcaceae</taxon>
        <taxon>Staphylococcus</taxon>
        <taxon>Staphylococcus intermedius group</taxon>
    </lineage>
</organism>
<keyword evidence="4" id="KW-0633">Potassium transport</keyword>
<keyword evidence="8" id="KW-0406">Ion transport</keyword>
<keyword evidence="6" id="KW-0630">Potassium</keyword>
<feature type="transmembrane region" description="Helical" evidence="10">
    <location>
        <begin position="69"/>
        <end position="92"/>
    </location>
</feature>
<dbReference type="STRING" id="937773.SPSINT_0870"/>
<evidence type="ECO:0000256" key="9">
    <source>
        <dbReference type="ARBA" id="ARBA00023136"/>
    </source>
</evidence>
<feature type="transmembrane region" description="Helical" evidence="10">
    <location>
        <begin position="288"/>
        <end position="319"/>
    </location>
</feature>